<evidence type="ECO:0000256" key="2">
    <source>
        <dbReference type="ARBA" id="ARBA00022525"/>
    </source>
</evidence>
<dbReference type="SMART" id="SM00747">
    <property type="entry name" value="CFEM"/>
    <property type="match status" value="1"/>
</dbReference>
<keyword evidence="5" id="KW-0408">Iron</keyword>
<feature type="disulfide bond" evidence="5">
    <location>
        <begin position="79"/>
        <end position="112"/>
    </location>
</feature>
<evidence type="ECO:0000256" key="3">
    <source>
        <dbReference type="ARBA" id="ARBA00022729"/>
    </source>
</evidence>
<feature type="compositionally biased region" description="Low complexity" evidence="6">
    <location>
        <begin position="169"/>
        <end position="202"/>
    </location>
</feature>
<keyword evidence="5" id="KW-0349">Heme</keyword>
<dbReference type="AlphaFoldDB" id="A0A367Y1C4"/>
<evidence type="ECO:0000256" key="6">
    <source>
        <dbReference type="SAM" id="MobiDB-lite"/>
    </source>
</evidence>
<feature type="disulfide bond" evidence="5">
    <location>
        <begin position="56"/>
        <end position="96"/>
    </location>
</feature>
<sequence length="271" mass="27369">MLFISLLSLASLAVVRAADETTAAGDDNPWATFPSVPKTASINGFADRIYDLVPACAQECLRESTRSTPCPYWDTGCLCVMPQFAGNIGNCVAENCRGEEIGSFESLATSLCSTVGVWEPYWMIPASVSSALAEAATAADVEATTTSEDSAPTEETTAAETTAPEEDTTTTSAAAEETTEAPTTEATTEATSEAAEGTTSAAPEEETTEATTSAPASSAAAESSAAGEESVEAQSSSAAEASSVSVEVANAGHIQTAGGVIAAVAAVAAFF</sequence>
<dbReference type="Proteomes" id="UP000253472">
    <property type="component" value="Unassembled WGS sequence"/>
</dbReference>
<feature type="domain" description="CFEM" evidence="8">
    <location>
        <begin position="28"/>
        <end position="139"/>
    </location>
</feature>
<dbReference type="InterPro" id="IPR008427">
    <property type="entry name" value="Extracellular_membr_CFEM_dom"/>
</dbReference>
<keyword evidence="5" id="KW-0479">Metal-binding</keyword>
<feature type="chain" id="PRO_5016917220" evidence="7">
    <location>
        <begin position="18"/>
        <end position="271"/>
    </location>
</feature>
<dbReference type="GO" id="GO:0046872">
    <property type="term" value="F:metal ion binding"/>
    <property type="evidence" value="ECO:0007669"/>
    <property type="project" value="UniProtKB-UniRule"/>
</dbReference>
<comment type="caution">
    <text evidence="9">The sequence shown here is derived from an EMBL/GenBank/DDBJ whole genome shotgun (WGS) entry which is preliminary data.</text>
</comment>
<dbReference type="GO" id="GO:0005576">
    <property type="term" value="C:extracellular region"/>
    <property type="evidence" value="ECO:0007669"/>
    <property type="project" value="UniProtKB-SubCell"/>
</dbReference>
<dbReference type="Pfam" id="PF05730">
    <property type="entry name" value="CFEM"/>
    <property type="match status" value="1"/>
</dbReference>
<feature type="signal peptide" evidence="7">
    <location>
        <begin position="1"/>
        <end position="17"/>
    </location>
</feature>
<feature type="compositionally biased region" description="Low complexity" evidence="6">
    <location>
        <begin position="139"/>
        <end position="162"/>
    </location>
</feature>
<evidence type="ECO:0000256" key="4">
    <source>
        <dbReference type="ARBA" id="ARBA00023157"/>
    </source>
</evidence>
<proteinExistence type="predicted"/>
<dbReference type="OrthoDB" id="2496787at2759"/>
<accession>A0A367Y1C4</accession>
<organism evidence="9 10">
    <name type="scientific">Candida viswanathii</name>
    <dbReference type="NCBI Taxonomy" id="5486"/>
    <lineage>
        <taxon>Eukaryota</taxon>
        <taxon>Fungi</taxon>
        <taxon>Dikarya</taxon>
        <taxon>Ascomycota</taxon>
        <taxon>Saccharomycotina</taxon>
        <taxon>Pichiomycetes</taxon>
        <taxon>Debaryomycetaceae</taxon>
        <taxon>Candida/Lodderomyces clade</taxon>
        <taxon>Candida</taxon>
    </lineage>
</organism>
<keyword evidence="2" id="KW-0964">Secreted</keyword>
<comment type="subcellular location">
    <subcellularLocation>
        <location evidence="1">Secreted</location>
    </subcellularLocation>
</comment>
<feature type="binding site" description="axial binding residue" evidence="5">
    <location>
        <position position="74"/>
    </location>
    <ligand>
        <name>heme</name>
        <dbReference type="ChEBI" id="CHEBI:30413"/>
    </ligand>
    <ligandPart>
        <name>Fe</name>
        <dbReference type="ChEBI" id="CHEBI:18248"/>
    </ligandPart>
</feature>
<dbReference type="PROSITE" id="PS52012">
    <property type="entry name" value="CFEM"/>
    <property type="match status" value="1"/>
</dbReference>
<keyword evidence="4 5" id="KW-1015">Disulfide bond</keyword>
<name>A0A367Y1C4_9ASCO</name>
<dbReference type="EMBL" id="QLNQ01000027">
    <property type="protein sequence ID" value="RCK59449.1"/>
    <property type="molecule type" value="Genomic_DNA"/>
</dbReference>
<reference evidence="9 10" key="1">
    <citation type="submission" date="2018-06" db="EMBL/GenBank/DDBJ databases">
        <title>Whole genome sequencing of Candida tropicalis (genome annotated by CSBL at Korea University).</title>
        <authorList>
            <person name="Ahn J."/>
        </authorList>
    </citation>
    <scope>NUCLEOTIDE SEQUENCE [LARGE SCALE GENOMIC DNA]</scope>
    <source>
        <strain evidence="9 10">ATCC 20962</strain>
    </source>
</reference>
<protein>
    <submittedName>
        <fullName evidence="9">Repressed by TUP1 protein 5</fullName>
    </submittedName>
</protein>
<dbReference type="STRING" id="5486.A0A367Y1C4"/>
<feature type="disulfide bond" evidence="5">
    <location>
        <begin position="60"/>
        <end position="91"/>
    </location>
</feature>
<evidence type="ECO:0000256" key="7">
    <source>
        <dbReference type="SAM" id="SignalP"/>
    </source>
</evidence>
<feature type="region of interest" description="Disordered" evidence="6">
    <location>
        <begin position="139"/>
        <end position="238"/>
    </location>
</feature>
<feature type="disulfide bond" evidence="5">
    <location>
        <begin position="70"/>
        <end position="77"/>
    </location>
</feature>
<feature type="compositionally biased region" description="Low complexity" evidence="6">
    <location>
        <begin position="209"/>
        <end position="238"/>
    </location>
</feature>
<evidence type="ECO:0000313" key="9">
    <source>
        <dbReference type="EMBL" id="RCK59449.1"/>
    </source>
</evidence>
<gene>
    <name evidence="9" type="primary">RBT5_0</name>
    <name evidence="9" type="ORF">Cantr_07120</name>
</gene>
<evidence type="ECO:0000313" key="10">
    <source>
        <dbReference type="Proteomes" id="UP000253472"/>
    </source>
</evidence>
<keyword evidence="3 7" id="KW-0732">Signal</keyword>
<evidence type="ECO:0000259" key="8">
    <source>
        <dbReference type="PROSITE" id="PS52012"/>
    </source>
</evidence>
<keyword evidence="10" id="KW-1185">Reference proteome</keyword>
<evidence type="ECO:0000256" key="1">
    <source>
        <dbReference type="ARBA" id="ARBA00004613"/>
    </source>
</evidence>
<evidence type="ECO:0000256" key="5">
    <source>
        <dbReference type="PROSITE-ProRule" id="PRU01356"/>
    </source>
</evidence>